<protein>
    <submittedName>
        <fullName evidence="2">Uncharacterized protein</fullName>
    </submittedName>
</protein>
<keyword evidence="1" id="KW-0812">Transmembrane</keyword>
<gene>
    <name evidence="2" type="ORF">Dform_00059</name>
</gene>
<dbReference type="AlphaFoldDB" id="A0A1P8F4M3"/>
<evidence type="ECO:0000256" key="1">
    <source>
        <dbReference type="SAM" id="Phobius"/>
    </source>
</evidence>
<dbReference type="KEGG" id="dfo:Dform_00059"/>
<dbReference type="EMBL" id="CP018258">
    <property type="protein sequence ID" value="APV43424.1"/>
    <property type="molecule type" value="Genomic_DNA"/>
</dbReference>
<keyword evidence="1" id="KW-0472">Membrane</keyword>
<proteinExistence type="predicted"/>
<evidence type="ECO:0000313" key="3">
    <source>
        <dbReference type="Proteomes" id="UP000185934"/>
    </source>
</evidence>
<name>A0A1P8F4M3_9CHLR</name>
<keyword evidence="3" id="KW-1185">Reference proteome</keyword>
<keyword evidence="1" id="KW-1133">Transmembrane helix</keyword>
<feature type="transmembrane region" description="Helical" evidence="1">
    <location>
        <begin position="40"/>
        <end position="61"/>
    </location>
</feature>
<feature type="transmembrane region" description="Helical" evidence="1">
    <location>
        <begin position="10"/>
        <end position="28"/>
    </location>
</feature>
<feature type="transmembrane region" description="Helical" evidence="1">
    <location>
        <begin position="98"/>
        <end position="118"/>
    </location>
</feature>
<feature type="transmembrane region" description="Helical" evidence="1">
    <location>
        <begin position="68"/>
        <end position="86"/>
    </location>
</feature>
<organism evidence="2 3">
    <name type="scientific">Dehalogenimonas formicexedens</name>
    <dbReference type="NCBI Taxonomy" id="1839801"/>
    <lineage>
        <taxon>Bacteria</taxon>
        <taxon>Bacillati</taxon>
        <taxon>Chloroflexota</taxon>
        <taxon>Dehalococcoidia</taxon>
        <taxon>Dehalococcoidales</taxon>
        <taxon>Dehalococcoidaceae</taxon>
        <taxon>Dehalogenimonas</taxon>
    </lineage>
</organism>
<reference evidence="3" key="1">
    <citation type="submission" date="2016-11" db="EMBL/GenBank/DDBJ databases">
        <title>Dehalogenimonas formicexedens sp. nov., a chlorinated alkane respiring bacterium isolated from contaminated groundwater.</title>
        <authorList>
            <person name="Key T.A."/>
            <person name="Bowman K.S."/>
            <person name="Lee I."/>
            <person name="Chun J."/>
            <person name="Albuquerque L."/>
            <person name="da Costa M.S."/>
            <person name="Rainey F.A."/>
            <person name="Moe W.M."/>
        </authorList>
    </citation>
    <scope>NUCLEOTIDE SEQUENCE [LARGE SCALE GENOMIC DNA]</scope>
    <source>
        <strain evidence="3">NSZ-14</strain>
    </source>
</reference>
<sequence>MPKLRRSHRVILAVAAGGIMLALVWPVLDYGIYFSGPIETLMGVMTILLAVGGALLIGYGVSHIHPALVPLLWAALLLVTLTRFLAGNSEGIMEDLGWIFFLGVPGIWLLITGLRMLFRTRRQTDKINR</sequence>
<accession>A0A1P8F4M3</accession>
<evidence type="ECO:0000313" key="2">
    <source>
        <dbReference type="EMBL" id="APV43424.1"/>
    </source>
</evidence>
<dbReference type="Proteomes" id="UP000185934">
    <property type="component" value="Chromosome"/>
</dbReference>